<dbReference type="AlphaFoldDB" id="A0A4T0J4E1"/>
<proteinExistence type="inferred from homology"/>
<evidence type="ECO:0000313" key="10">
    <source>
        <dbReference type="EMBL" id="TIB34605.1"/>
    </source>
</evidence>
<dbReference type="GO" id="GO:0005783">
    <property type="term" value="C:endoplasmic reticulum"/>
    <property type="evidence" value="ECO:0007669"/>
    <property type="project" value="TreeGrafter"/>
</dbReference>
<dbReference type="SUPFAM" id="SSF56801">
    <property type="entry name" value="Acetyl-CoA synthetase-like"/>
    <property type="match status" value="1"/>
</dbReference>
<keyword evidence="4" id="KW-0106">Calcium</keyword>
<evidence type="ECO:0000256" key="7">
    <source>
        <dbReference type="SAM" id="MobiDB-lite"/>
    </source>
</evidence>
<keyword evidence="2" id="KW-0436">Ligase</keyword>
<feature type="compositionally biased region" description="Basic and acidic residues" evidence="7">
    <location>
        <begin position="194"/>
        <end position="211"/>
    </location>
</feature>
<dbReference type="InterPro" id="IPR000873">
    <property type="entry name" value="AMP-dep_synth/lig_dom"/>
</dbReference>
<dbReference type="PROSITE" id="PS00455">
    <property type="entry name" value="AMP_BINDING"/>
    <property type="match status" value="1"/>
</dbReference>
<dbReference type="InterPro" id="IPR042099">
    <property type="entry name" value="ANL_N_sf"/>
</dbReference>
<dbReference type="GO" id="GO:0005524">
    <property type="term" value="F:ATP binding"/>
    <property type="evidence" value="ECO:0007669"/>
    <property type="project" value="UniProtKB-KW"/>
</dbReference>
<dbReference type="GO" id="GO:0005811">
    <property type="term" value="C:lipid droplet"/>
    <property type="evidence" value="ECO:0007669"/>
    <property type="project" value="TreeGrafter"/>
</dbReference>
<dbReference type="Proteomes" id="UP000310689">
    <property type="component" value="Unassembled WGS sequence"/>
</dbReference>
<dbReference type="PROSITE" id="PS00018">
    <property type="entry name" value="EF_HAND_1"/>
    <property type="match status" value="2"/>
</dbReference>
<organism evidence="10 11">
    <name type="scientific">Wallemia ichthyophaga</name>
    <dbReference type="NCBI Taxonomy" id="245174"/>
    <lineage>
        <taxon>Eukaryota</taxon>
        <taxon>Fungi</taxon>
        <taxon>Dikarya</taxon>
        <taxon>Basidiomycota</taxon>
        <taxon>Wallemiomycotina</taxon>
        <taxon>Wallemiomycetes</taxon>
        <taxon>Wallemiales</taxon>
        <taxon>Wallemiaceae</taxon>
        <taxon>Wallemia</taxon>
    </lineage>
</organism>
<feature type="region of interest" description="Disordered" evidence="7">
    <location>
        <begin position="194"/>
        <end position="225"/>
    </location>
</feature>
<dbReference type="GO" id="GO:0005886">
    <property type="term" value="C:plasma membrane"/>
    <property type="evidence" value="ECO:0007669"/>
    <property type="project" value="TreeGrafter"/>
</dbReference>
<comment type="caution">
    <text evidence="10">The sequence shown here is derived from an EMBL/GenBank/DDBJ whole genome shotgun (WGS) entry which is preliminary data.</text>
</comment>
<dbReference type="InterPro" id="IPR018247">
    <property type="entry name" value="EF_Hand_1_Ca_BS"/>
</dbReference>
<sequence>MLSYACLSLALLLSANVKAHGDVDPDTPDNYISQHMASEHHINGFDLVSFFKLHDLDRDNLLTAPEIEAIYGLHHYESTGNSVSDKEHDIKVNQVVNRVLESLDDNNDGVITLREFKNGGDNGLPSFPELGGLGHHYDEESEYFIHHEEKYHATPETQTDESYNHPEDLKHFAHHDQIDKDEDSRDAQFLKSESLDHDAHDDGIQHIKDDSGNEPQLLKNDIPQDVQNHDKPFEPLGTVTGADNLNKMHQLVKQAKNSGQSRWGDGSNGYAQPITHADKASRKNLPYKYRLSRPYNRELPRRYFGNKPDEPLPTCPAEGVHTLYDIIQYCGRVHGERNAIAYRDLIKEHVEEKEVQGPDGKKHPKKWTYFELSEFKWLTWPQILKKVENIGSGLANLGLSKETIFNIYGQTAANWQIMAHSCVRQNVPFCTAYDSLGPSGLQHSLSEPDVVGMFTNADLLPVVSSVISETPSVNIVIYDGVADEEQIKKLQSIERTGGEKLKVIHMDEVEKIGSEKPVDPKPPHKDDTVTIMYTSGSTGAPKGVVLTHENLVSAVAAVIKMLGHHLTKDDTFLAYLPLAHILEFIVELLIMFVGMPIGYGRVKTLTDQSMRNSKGDIQAFKPSIMIGVPAVWESIRKGILAKVGQQGALKKNIFSGAMALKKTFGGKIPLVSSLTDAVVFKAIKQQTGGRLRLTLSGGAALSKDTQEFLSTALVTVLQGYGMTESCGMCAILPPEFMQYNVVGVPVPAVEIKLVDCPEANYKSSNNPSQGEIFIRGPSITKGYFKRPDVDKEVFVGDGWFRTGDVGQWNADGTLSIIDRIKNLVKLQGGEYIALERLESQYKSCPLVGNICVIANNNAKQPAAVIVPNEAHFKAFLSEKGIGNASDIGSSLQDMQVVKAFTAEVNQGGKKAGFKGMELLETVILTLDEWTPQSGLVTAAQKIQRKAIEKQYAEPISKFYNH</sequence>
<dbReference type="PANTHER" id="PTHR43272">
    <property type="entry name" value="LONG-CHAIN-FATTY-ACID--COA LIGASE"/>
    <property type="match status" value="1"/>
</dbReference>
<dbReference type="EMBL" id="SPOI01000160">
    <property type="protein sequence ID" value="TIB34605.1"/>
    <property type="molecule type" value="Genomic_DNA"/>
</dbReference>
<dbReference type="Gene3D" id="3.40.50.12780">
    <property type="entry name" value="N-terminal domain of ligase-like"/>
    <property type="match status" value="1"/>
</dbReference>
<evidence type="ECO:0000256" key="5">
    <source>
        <dbReference type="ARBA" id="ARBA00022840"/>
    </source>
</evidence>
<dbReference type="Pfam" id="PF00501">
    <property type="entry name" value="AMP-binding"/>
    <property type="match status" value="1"/>
</dbReference>
<evidence type="ECO:0000256" key="8">
    <source>
        <dbReference type="SAM" id="SignalP"/>
    </source>
</evidence>
<evidence type="ECO:0000259" key="9">
    <source>
        <dbReference type="Pfam" id="PF00501"/>
    </source>
</evidence>
<dbReference type="InterPro" id="IPR020845">
    <property type="entry name" value="AMP-binding_CS"/>
</dbReference>
<dbReference type="GO" id="GO:0035336">
    <property type="term" value="P:long-chain fatty-acyl-CoA metabolic process"/>
    <property type="evidence" value="ECO:0007669"/>
    <property type="project" value="TreeGrafter"/>
</dbReference>
<accession>A0A4T0J4E1</accession>
<evidence type="ECO:0000256" key="3">
    <source>
        <dbReference type="ARBA" id="ARBA00022741"/>
    </source>
</evidence>
<evidence type="ECO:0000313" key="11">
    <source>
        <dbReference type="Proteomes" id="UP000310689"/>
    </source>
</evidence>
<name>A0A4T0J4E1_WALIC</name>
<feature type="domain" description="AMP-dependent synthetase/ligase" evidence="9">
    <location>
        <begin position="361"/>
        <end position="784"/>
    </location>
</feature>
<comment type="similarity">
    <text evidence="1">Belongs to the ATP-dependent AMP-binding enzyme family.</text>
</comment>
<feature type="chain" id="PRO_5020560522" description="AMP-dependent synthetase/ligase domain-containing protein" evidence="8">
    <location>
        <begin position="22"/>
        <end position="961"/>
    </location>
</feature>
<reference evidence="10 11" key="1">
    <citation type="submission" date="2019-03" db="EMBL/GenBank/DDBJ databases">
        <title>Sequencing 23 genomes of Wallemia ichthyophaga.</title>
        <authorList>
            <person name="Gostincar C."/>
        </authorList>
    </citation>
    <scope>NUCLEOTIDE SEQUENCE [LARGE SCALE GENOMIC DNA]</scope>
    <source>
        <strain evidence="10 11">EXF-6200</strain>
    </source>
</reference>
<gene>
    <name evidence="10" type="ORF">E3P86_02795</name>
</gene>
<protein>
    <recommendedName>
        <fullName evidence="9">AMP-dependent synthetase/ligase domain-containing protein</fullName>
    </recommendedName>
</protein>
<dbReference type="GO" id="GO:0004467">
    <property type="term" value="F:long-chain fatty acid-CoA ligase activity"/>
    <property type="evidence" value="ECO:0007669"/>
    <property type="project" value="UniProtKB-EC"/>
</dbReference>
<keyword evidence="8" id="KW-0732">Signal</keyword>
<evidence type="ECO:0000256" key="2">
    <source>
        <dbReference type="ARBA" id="ARBA00022598"/>
    </source>
</evidence>
<evidence type="ECO:0000256" key="1">
    <source>
        <dbReference type="ARBA" id="ARBA00006432"/>
    </source>
</evidence>
<evidence type="ECO:0000256" key="6">
    <source>
        <dbReference type="ARBA" id="ARBA00036813"/>
    </source>
</evidence>
<keyword evidence="3" id="KW-0547">Nucleotide-binding</keyword>
<evidence type="ECO:0000256" key="4">
    <source>
        <dbReference type="ARBA" id="ARBA00022837"/>
    </source>
</evidence>
<keyword evidence="5" id="KW-0067">ATP-binding</keyword>
<feature type="signal peptide" evidence="8">
    <location>
        <begin position="1"/>
        <end position="21"/>
    </location>
</feature>
<comment type="catalytic activity">
    <reaction evidence="6">
        <text>a long-chain fatty acid + ATP + CoA = a long-chain fatty acyl-CoA + AMP + diphosphate</text>
        <dbReference type="Rhea" id="RHEA:15421"/>
        <dbReference type="ChEBI" id="CHEBI:30616"/>
        <dbReference type="ChEBI" id="CHEBI:33019"/>
        <dbReference type="ChEBI" id="CHEBI:57287"/>
        <dbReference type="ChEBI" id="CHEBI:57560"/>
        <dbReference type="ChEBI" id="CHEBI:83139"/>
        <dbReference type="ChEBI" id="CHEBI:456215"/>
        <dbReference type="EC" id="6.2.1.3"/>
    </reaction>
</comment>
<dbReference type="Gene3D" id="1.10.238.10">
    <property type="entry name" value="EF-hand"/>
    <property type="match status" value="1"/>
</dbReference>
<dbReference type="PANTHER" id="PTHR43272:SF83">
    <property type="entry name" value="ACYL-COA SYNTHETASE LONG-CHAIN, ISOFORM J"/>
    <property type="match status" value="1"/>
</dbReference>
<dbReference type="InterPro" id="IPR011992">
    <property type="entry name" value="EF-hand-dom_pair"/>
</dbReference>
<dbReference type="SUPFAM" id="SSF47473">
    <property type="entry name" value="EF-hand"/>
    <property type="match status" value="1"/>
</dbReference>